<organism evidence="2 3">
    <name type="scientific">Microbacterium paludicola</name>
    <dbReference type="NCBI Taxonomy" id="300019"/>
    <lineage>
        <taxon>Bacteria</taxon>
        <taxon>Bacillati</taxon>
        <taxon>Actinomycetota</taxon>
        <taxon>Actinomycetes</taxon>
        <taxon>Micrococcales</taxon>
        <taxon>Microbacteriaceae</taxon>
        <taxon>Microbacterium</taxon>
    </lineage>
</organism>
<dbReference type="RefSeq" id="WP_135112908.1">
    <property type="nucleotide sequence ID" value="NZ_JADGLL010000003.1"/>
</dbReference>
<evidence type="ECO:0000313" key="3">
    <source>
        <dbReference type="Proteomes" id="UP000298358"/>
    </source>
</evidence>
<proteinExistence type="predicted"/>
<dbReference type="EMBL" id="SPQB01000003">
    <property type="protein sequence ID" value="TFU34182.1"/>
    <property type="molecule type" value="Genomic_DNA"/>
</dbReference>
<keyword evidence="1" id="KW-1133">Transmembrane helix</keyword>
<dbReference type="Proteomes" id="UP000298358">
    <property type="component" value="Unassembled WGS sequence"/>
</dbReference>
<keyword evidence="3" id="KW-1185">Reference proteome</keyword>
<name>A0A4Y9G0P4_9MICO</name>
<sequence length="360" mass="38526">MSLMECVREIRADEAHVDETELDTARQALLREIAGAERRPARRRLRLGVGLAGLAAASAVGAIVIANTIAPPESAAAAVFEEAAEVAVTGEAFDVPAGSYLRVSADSESLVPWDVDMPDETSRFNNGNVADAEAVLQLQGTTELYLPSDRSGDWIQTGGETELVATYGERADQALAEFTSQDGRFGGEPTMLIAPGGVYQAPGAFGETDHTYYLDSREYWAEQPTDPHELLAWLRTSMGETDPDSAASDSSIVETLTDSIGNAAAPPERRAAWLRVLALLDGSTVESVEGDVTTIRFSWSTEWWDAWTLIEIDTARGVVLGVTKSGAQTGADVKIDGLPQWGSRTTFTYDVVDAAPALVD</sequence>
<accession>A0A4Y9G0P4</accession>
<gene>
    <name evidence="2" type="ORF">E4U02_02710</name>
</gene>
<feature type="transmembrane region" description="Helical" evidence="1">
    <location>
        <begin position="47"/>
        <end position="66"/>
    </location>
</feature>
<evidence type="ECO:0000313" key="2">
    <source>
        <dbReference type="EMBL" id="TFU34182.1"/>
    </source>
</evidence>
<comment type="caution">
    <text evidence="2">The sequence shown here is derived from an EMBL/GenBank/DDBJ whole genome shotgun (WGS) entry which is preliminary data.</text>
</comment>
<dbReference type="AlphaFoldDB" id="A0A4Y9G0P4"/>
<keyword evidence="1" id="KW-0812">Transmembrane</keyword>
<reference evidence="2 3" key="1">
    <citation type="submission" date="2019-03" db="EMBL/GenBank/DDBJ databases">
        <title>Diversity of the mouse oral microbiome.</title>
        <authorList>
            <person name="Joseph S."/>
            <person name="Aduse-Opoku J."/>
            <person name="Curtis M."/>
            <person name="Wade W."/>
            <person name="Hashim A."/>
        </authorList>
    </citation>
    <scope>NUCLEOTIDE SEQUENCE [LARGE SCALE GENOMIC DNA]</scope>
    <source>
        <strain evidence="2 3">P1012</strain>
    </source>
</reference>
<dbReference type="OrthoDB" id="3387554at2"/>
<evidence type="ECO:0000256" key="1">
    <source>
        <dbReference type="SAM" id="Phobius"/>
    </source>
</evidence>
<protein>
    <submittedName>
        <fullName evidence="2">Uncharacterized protein</fullName>
    </submittedName>
</protein>
<keyword evidence="1" id="KW-0472">Membrane</keyword>